<name>A0ABP1AH09_9BRYO</name>
<accession>A0ABP1AH09</accession>
<evidence type="ECO:0000313" key="3">
    <source>
        <dbReference type="Proteomes" id="UP001497522"/>
    </source>
</evidence>
<protein>
    <submittedName>
        <fullName evidence="2">Uncharacterized protein</fullName>
    </submittedName>
</protein>
<dbReference type="PANTHER" id="PTHR34555:SF1">
    <property type="entry name" value="INTEGRAL MEMBRANE HEMOLYSIN-III-LIKE PROTEIN"/>
    <property type="match status" value="1"/>
</dbReference>
<evidence type="ECO:0000313" key="2">
    <source>
        <dbReference type="EMBL" id="CAK9861835.1"/>
    </source>
</evidence>
<keyword evidence="3" id="KW-1185">Reference proteome</keyword>
<dbReference type="Proteomes" id="UP001497522">
    <property type="component" value="Chromosome 12"/>
</dbReference>
<feature type="compositionally biased region" description="Polar residues" evidence="1">
    <location>
        <begin position="313"/>
        <end position="343"/>
    </location>
</feature>
<proteinExistence type="predicted"/>
<sequence length="631" mass="67818">MANSAAQSPSIISPMWMQPAGGEAHCDSHNLGLSKTPVPGASGSLVPSFAPKTPCEENALMKNHHHYPLHQQQPSSAPGVVVTTVLVPDDKVRIPYRQPHKAGIGNAQREPAGKWVQEHYLALGAGERSDSPFFVYTAAGSERPMKRVKRRKKPVDPTKIAHEIIDKDMMEAARTNRNVVELDPSGVVDDVRSSNGFHGASTSDQVKAQVIDKVLAKILDMPIQESKAVASLPQEESRSWRNPNFHQRIILQKKKTEHNQQCSTTHGGGAVSSQILCPERSSSVSMMRIIPQQMAQVVADRINISAAGVSPRPTMQETTTGPGSLLSSRLTPPQEELQGTTADPGSCLFPPPRKLHGLLQETDSGSLLGMQKTPDLECLSAQRMMMMGSSLYSSPPLSIPTPNPVLKSTVGMMGCGSLRGKASAKACEEVSENRKESKPLLLSGSTLHAVPAYSPMPVSKQTVSSGEPSLLLTLNFSPMPPGSTGLSPKCSTAALTSPVEEWGKMLGLSHTPATAAAEVETSTTEHKLLLCYQERFIRLQAFLKKCDDDKQEDLLQTLQSLSAAARSGHAVKLETRAVGLSIAEGKEMSRVKMLNVMGRGLISRGRNDVGGTPMGPRLPALSTTLELGYQN</sequence>
<evidence type="ECO:0000256" key="1">
    <source>
        <dbReference type="SAM" id="MobiDB-lite"/>
    </source>
</evidence>
<gene>
    <name evidence="2" type="ORF">CSSPJE1EN2_LOCUS4830</name>
</gene>
<dbReference type="EMBL" id="OZ023713">
    <property type="protein sequence ID" value="CAK9861835.1"/>
    <property type="molecule type" value="Genomic_DNA"/>
</dbReference>
<feature type="region of interest" description="Disordered" evidence="1">
    <location>
        <begin position="310"/>
        <end position="347"/>
    </location>
</feature>
<dbReference type="PANTHER" id="PTHR34555">
    <property type="entry name" value="INTEGRAL MEMBRANE HEMOLYSIN-III-LIKE PROTEIN"/>
    <property type="match status" value="1"/>
</dbReference>
<organism evidence="2 3">
    <name type="scientific">Sphagnum jensenii</name>
    <dbReference type="NCBI Taxonomy" id="128206"/>
    <lineage>
        <taxon>Eukaryota</taxon>
        <taxon>Viridiplantae</taxon>
        <taxon>Streptophyta</taxon>
        <taxon>Embryophyta</taxon>
        <taxon>Bryophyta</taxon>
        <taxon>Sphagnophytina</taxon>
        <taxon>Sphagnopsida</taxon>
        <taxon>Sphagnales</taxon>
        <taxon>Sphagnaceae</taxon>
        <taxon>Sphagnum</taxon>
    </lineage>
</organism>
<reference evidence="2" key="1">
    <citation type="submission" date="2024-03" db="EMBL/GenBank/DDBJ databases">
        <authorList>
            <consortium name="ELIXIR-Norway"/>
            <consortium name="Elixir Norway"/>
        </authorList>
    </citation>
    <scope>NUCLEOTIDE SEQUENCE</scope>
</reference>